<gene>
    <name evidence="1" type="ORF">KCG56_06035</name>
</gene>
<dbReference type="Proteomes" id="UP001057305">
    <property type="component" value="Chromosome"/>
</dbReference>
<evidence type="ECO:0000313" key="2">
    <source>
        <dbReference type="Proteomes" id="UP001057305"/>
    </source>
</evidence>
<accession>A0A9X9HWC4</accession>
<organism evidence="1 2">
    <name type="scientific">Neisseria subflava</name>
    <dbReference type="NCBI Taxonomy" id="28449"/>
    <lineage>
        <taxon>Bacteria</taxon>
        <taxon>Pseudomonadati</taxon>
        <taxon>Pseudomonadota</taxon>
        <taxon>Betaproteobacteria</taxon>
        <taxon>Neisseriales</taxon>
        <taxon>Neisseriaceae</taxon>
        <taxon>Neisseria</taxon>
    </lineage>
</organism>
<dbReference type="Pfam" id="PF14113">
    <property type="entry name" value="Tae4"/>
    <property type="match status" value="1"/>
</dbReference>
<sequence length="97" mass="10978">MQKVGIDIKKLYPKTNQTSEGYARSSKGLADWIWKNYGEPQKISVQDFQKNAKNMKGIFYELPNEGGIGHIDVIDKGAVGSGFYAAKEVWFWPMDDC</sequence>
<dbReference type="Gene3D" id="3.90.1720.80">
    <property type="match status" value="1"/>
</dbReference>
<reference evidence="1" key="1">
    <citation type="submission" date="2021-04" db="EMBL/GenBank/DDBJ databases">
        <title>Characterizing Neisseria spp. as novel respiratory pathobionts in bronchiectasis.</title>
        <authorList>
            <person name="Li L."/>
            <person name="Mac Aogain M."/>
            <person name="Xu T."/>
            <person name="Jaggi T.K."/>
            <person name="Chan L.Y."/>
            <person name="Keir H.R."/>
            <person name="Dicker A.J."/>
            <person name="Qu J."/>
            <person name="Liu Y."/>
            <person name="Chen H.S."/>
            <person name="Koh M.S."/>
            <person name="Ong T.H."/>
            <person name="Lim A.Y.H."/>
            <person name="Abisheganaden J."/>
            <person name="Low T.B."/>
            <person name="Oliver B.G."/>
            <person name="Tan N.S."/>
            <person name="Fang M."/>
            <person name="Chalmers J.D."/>
            <person name="Chotirmall S.H."/>
        </authorList>
    </citation>
    <scope>NUCLEOTIDE SEQUENCE</scope>
    <source>
        <strain evidence="1">TT0073</strain>
    </source>
</reference>
<protein>
    <submittedName>
        <fullName evidence="1">Uncharacterized protein</fullName>
    </submittedName>
</protein>
<proteinExistence type="predicted"/>
<evidence type="ECO:0000313" key="1">
    <source>
        <dbReference type="EMBL" id="UTG70988.1"/>
    </source>
</evidence>
<dbReference type="AlphaFoldDB" id="A0A9X9HWC4"/>
<dbReference type="InterPro" id="IPR025562">
    <property type="entry name" value="Tae4"/>
</dbReference>
<dbReference type="EMBL" id="CP073116">
    <property type="protein sequence ID" value="UTG70988.1"/>
    <property type="molecule type" value="Genomic_DNA"/>
</dbReference>
<name>A0A9X9HWC4_NEISU</name>
<dbReference type="RefSeq" id="WP_254320872.1">
    <property type="nucleotide sequence ID" value="NZ_CP073116.1"/>
</dbReference>